<dbReference type="SMART" id="SM00109">
    <property type="entry name" value="C1"/>
    <property type="match status" value="3"/>
</dbReference>
<accession>A0A1R3JGM8</accession>
<dbReference type="PROSITE" id="PS01359">
    <property type="entry name" value="ZF_PHD_1"/>
    <property type="match status" value="1"/>
</dbReference>
<protein>
    <submittedName>
        <fullName evidence="6">Protein kinase C-like, phorbol ester/diacylglycerol binding protein</fullName>
    </submittedName>
</protein>
<dbReference type="Proteomes" id="UP000187203">
    <property type="component" value="Unassembled WGS sequence"/>
</dbReference>
<dbReference type="Pfam" id="PF03107">
    <property type="entry name" value="C1_2"/>
    <property type="match status" value="8"/>
</dbReference>
<keyword evidence="7" id="KW-1185">Reference proteome</keyword>
<dbReference type="InterPro" id="IPR002219">
    <property type="entry name" value="PKC_DAG/PE"/>
</dbReference>
<keyword evidence="6" id="KW-0808">Transferase</keyword>
<dbReference type="InterPro" id="IPR019786">
    <property type="entry name" value="Zinc_finger_PHD-type_CS"/>
</dbReference>
<name>A0A1R3JGM8_9ROSI</name>
<keyword evidence="4" id="KW-0862">Zinc</keyword>
<dbReference type="InterPro" id="IPR053192">
    <property type="entry name" value="Vacuole_Formation_Reg"/>
</dbReference>
<dbReference type="Gene3D" id="3.30.60.20">
    <property type="match status" value="1"/>
</dbReference>
<dbReference type="OrthoDB" id="938199at2759"/>
<dbReference type="SUPFAM" id="SSF57889">
    <property type="entry name" value="Cysteine-rich domain"/>
    <property type="match status" value="6"/>
</dbReference>
<evidence type="ECO:0000256" key="4">
    <source>
        <dbReference type="ARBA" id="ARBA00022833"/>
    </source>
</evidence>
<evidence type="ECO:0000313" key="6">
    <source>
        <dbReference type="EMBL" id="OMO93976.1"/>
    </source>
</evidence>
<keyword evidence="2" id="KW-0677">Repeat</keyword>
<dbReference type="STRING" id="93759.A0A1R3JGM8"/>
<reference evidence="7" key="1">
    <citation type="submission" date="2013-09" db="EMBL/GenBank/DDBJ databases">
        <title>Corchorus olitorius genome sequencing.</title>
        <authorList>
            <person name="Alam M."/>
            <person name="Haque M.S."/>
            <person name="Islam M.S."/>
            <person name="Emdad E.M."/>
            <person name="Islam M.M."/>
            <person name="Ahmed B."/>
            <person name="Halim A."/>
            <person name="Hossen Q.M.M."/>
            <person name="Hossain M.Z."/>
            <person name="Ahmed R."/>
            <person name="Khan M.M."/>
            <person name="Islam R."/>
            <person name="Rashid M.M."/>
            <person name="Khan S.A."/>
            <person name="Rahman M.S."/>
            <person name="Alam M."/>
            <person name="Yahiya A.S."/>
            <person name="Khan M.S."/>
            <person name="Azam M.S."/>
            <person name="Haque T."/>
            <person name="Lashkar M.Z.H."/>
            <person name="Akhand A.I."/>
            <person name="Morshed G."/>
            <person name="Roy S."/>
            <person name="Uddin K.S."/>
            <person name="Rabeya T."/>
            <person name="Hossain A.S."/>
            <person name="Chowdhury A."/>
            <person name="Snigdha A.R."/>
            <person name="Mortoza M.S."/>
            <person name="Matin S.A."/>
            <person name="Hoque S.M.E."/>
            <person name="Islam M.K."/>
            <person name="Roy D.K."/>
            <person name="Haider R."/>
            <person name="Moosa M.M."/>
            <person name="Elias S.M."/>
            <person name="Hasan A.M."/>
            <person name="Jahan S."/>
            <person name="Shafiuddin M."/>
            <person name="Mahmood N."/>
            <person name="Shommy N.S."/>
        </authorList>
    </citation>
    <scope>NUCLEOTIDE SEQUENCE [LARGE SCALE GENOMIC DNA]</scope>
    <source>
        <strain evidence="7">cv. O-4</strain>
    </source>
</reference>
<dbReference type="PROSITE" id="PS50081">
    <property type="entry name" value="ZF_DAG_PE_2"/>
    <property type="match status" value="1"/>
</dbReference>
<dbReference type="InterPro" id="IPR004146">
    <property type="entry name" value="DC1"/>
</dbReference>
<keyword evidence="1" id="KW-0479">Metal-binding</keyword>
<dbReference type="EMBL" id="AWUE01016183">
    <property type="protein sequence ID" value="OMO93976.1"/>
    <property type="molecule type" value="Genomic_DNA"/>
</dbReference>
<evidence type="ECO:0000256" key="1">
    <source>
        <dbReference type="ARBA" id="ARBA00022723"/>
    </source>
</evidence>
<dbReference type="PANTHER" id="PTHR32410">
    <property type="entry name" value="CYSTEINE/HISTIDINE-RICH C1 DOMAIN FAMILY PROTEIN"/>
    <property type="match status" value="1"/>
</dbReference>
<evidence type="ECO:0000256" key="3">
    <source>
        <dbReference type="ARBA" id="ARBA00022771"/>
    </source>
</evidence>
<evidence type="ECO:0000313" key="7">
    <source>
        <dbReference type="Proteomes" id="UP000187203"/>
    </source>
</evidence>
<comment type="caution">
    <text evidence="6">The sequence shown here is derived from an EMBL/GenBank/DDBJ whole genome shotgun (WGS) entry which is preliminary data.</text>
</comment>
<dbReference type="AlphaFoldDB" id="A0A1R3JGM8"/>
<proteinExistence type="predicted"/>
<gene>
    <name evidence="6" type="ORF">COLO4_16584</name>
</gene>
<evidence type="ECO:0000259" key="5">
    <source>
        <dbReference type="PROSITE" id="PS50081"/>
    </source>
</evidence>
<dbReference type="GO" id="GO:0016301">
    <property type="term" value="F:kinase activity"/>
    <property type="evidence" value="ECO:0007669"/>
    <property type="project" value="UniProtKB-KW"/>
</dbReference>
<organism evidence="6 7">
    <name type="scientific">Corchorus olitorius</name>
    <dbReference type="NCBI Taxonomy" id="93759"/>
    <lineage>
        <taxon>Eukaryota</taxon>
        <taxon>Viridiplantae</taxon>
        <taxon>Streptophyta</taxon>
        <taxon>Embryophyta</taxon>
        <taxon>Tracheophyta</taxon>
        <taxon>Spermatophyta</taxon>
        <taxon>Magnoliopsida</taxon>
        <taxon>eudicotyledons</taxon>
        <taxon>Gunneridae</taxon>
        <taxon>Pentapetalae</taxon>
        <taxon>rosids</taxon>
        <taxon>malvids</taxon>
        <taxon>Malvales</taxon>
        <taxon>Malvaceae</taxon>
        <taxon>Grewioideae</taxon>
        <taxon>Apeibeae</taxon>
        <taxon>Corchorus</taxon>
    </lineage>
</organism>
<keyword evidence="3" id="KW-0863">Zinc-finger</keyword>
<dbReference type="PANTHER" id="PTHR32410:SF216">
    <property type="entry name" value="PHORBOL-ESTER_DAG-TYPE DOMAIN-CONTAINING PROTEIN"/>
    <property type="match status" value="1"/>
</dbReference>
<dbReference type="GO" id="GO:0008270">
    <property type="term" value="F:zinc ion binding"/>
    <property type="evidence" value="ECO:0007669"/>
    <property type="project" value="UniProtKB-KW"/>
</dbReference>
<feature type="domain" description="Phorbol-ester/DAG-type" evidence="5">
    <location>
        <begin position="254"/>
        <end position="296"/>
    </location>
</feature>
<dbReference type="InterPro" id="IPR046349">
    <property type="entry name" value="C1-like_sf"/>
</dbReference>
<keyword evidence="6" id="KW-0418">Kinase</keyword>
<evidence type="ECO:0000256" key="2">
    <source>
        <dbReference type="ARBA" id="ARBA00022737"/>
    </source>
</evidence>
<sequence length="699" mass="80294">MESQDLGHEHPLIFNEEQNKSAANCSRCGEAMSGRSLRCAEECGFYVHKQCAEAPLQINHPFHRDHPLLLLPNPPATAPYEGVYLCSFCGERGTMSVYRCSCYIDLHIKCALLTYNFAENKLALGDELQPIASYKDPPSIGNNDNGMEQVVESTAKCFGCWEPLLDPHVYCSIDSGFKLHKKCVELPREINHPFHCKHPLILQFNSEIFSCAICVDTRGAFGFCYHCSPCDFTIHIACLTSPSPPPIIQDKHHPHPFTQFSRDSPFTCDACGTDQKGGPPFPYLCLECNLLLHKECISLPRVIEFFWHPQHPIFHTYFLPLQGKESWECVVCLDKVDTCYGSYSCLHCHFIVHVNCVMKHMGWWCEEIDPEKYKDGKFTSDSDDTSMESSMIVLERNEDGEATQIQHFSHQHNLIMLSSDDINNKYCNGCALSISVSGDPVYYHCSQSQCDFVLHKTYAEFPKKKHFWFHYNCWQPSILVLDKIFRCRLCRFVCNDDFAYQCEQCKDFKCLRCVIPNDTLKCQGHQHPLFFKLDHRGRCDACGGPVYGGEAFKCKKCNDFAFDHRCLLLPHKGPHKCDEHLLTLTYYDDNTYSLTHFCDICEQHRDPSLWFYHCAICDTYAHPNCVFERGRYPFMKPGKIYKQSDRLHQHDLIFVIRRSIIIFLNALSAVIPVKNWLLSMSTLNADALSTGNVLHLVIY</sequence>